<dbReference type="InterPro" id="IPR037682">
    <property type="entry name" value="TonB_C"/>
</dbReference>
<keyword evidence="5" id="KW-0997">Cell inner membrane</keyword>
<dbReference type="Gene3D" id="3.30.1150.10">
    <property type="match status" value="1"/>
</dbReference>
<evidence type="ECO:0000256" key="6">
    <source>
        <dbReference type="ARBA" id="ARBA00022692"/>
    </source>
</evidence>
<dbReference type="EMBL" id="LT670817">
    <property type="protein sequence ID" value="SHG93882.1"/>
    <property type="molecule type" value="Genomic_DNA"/>
</dbReference>
<evidence type="ECO:0000313" key="12">
    <source>
        <dbReference type="EMBL" id="SHG93882.1"/>
    </source>
</evidence>
<evidence type="ECO:0000256" key="10">
    <source>
        <dbReference type="SAM" id="MobiDB-lite"/>
    </source>
</evidence>
<evidence type="ECO:0000256" key="1">
    <source>
        <dbReference type="ARBA" id="ARBA00004383"/>
    </source>
</evidence>
<comment type="similarity">
    <text evidence="2">Belongs to the TonB family.</text>
</comment>
<evidence type="ECO:0000313" key="13">
    <source>
        <dbReference type="Proteomes" id="UP000189796"/>
    </source>
</evidence>
<feature type="compositionally biased region" description="Basic and acidic residues" evidence="10">
    <location>
        <begin position="115"/>
        <end position="125"/>
    </location>
</feature>
<proteinExistence type="inferred from homology"/>
<feature type="domain" description="TonB C-terminal" evidence="11">
    <location>
        <begin position="174"/>
        <end position="266"/>
    </location>
</feature>
<dbReference type="AlphaFoldDB" id="A0A1M5NWJ7"/>
<keyword evidence="9" id="KW-0472">Membrane</keyword>
<keyword evidence="8" id="KW-1133">Transmembrane helix</keyword>
<evidence type="ECO:0000259" key="11">
    <source>
        <dbReference type="PROSITE" id="PS52015"/>
    </source>
</evidence>
<evidence type="ECO:0000256" key="7">
    <source>
        <dbReference type="ARBA" id="ARBA00022927"/>
    </source>
</evidence>
<evidence type="ECO:0000256" key="5">
    <source>
        <dbReference type="ARBA" id="ARBA00022519"/>
    </source>
</evidence>
<dbReference type="GO" id="GO:0055085">
    <property type="term" value="P:transmembrane transport"/>
    <property type="evidence" value="ECO:0007669"/>
    <property type="project" value="InterPro"/>
</dbReference>
<dbReference type="GO" id="GO:0031992">
    <property type="term" value="F:energy transducer activity"/>
    <property type="evidence" value="ECO:0007669"/>
    <property type="project" value="TreeGrafter"/>
</dbReference>
<dbReference type="Pfam" id="PF13103">
    <property type="entry name" value="TonB_2"/>
    <property type="match status" value="1"/>
</dbReference>
<protein>
    <submittedName>
        <fullName evidence="12">Outer membrane transport energization protein TonB</fullName>
    </submittedName>
</protein>
<evidence type="ECO:0000256" key="3">
    <source>
        <dbReference type="ARBA" id="ARBA00022448"/>
    </source>
</evidence>
<feature type="region of interest" description="Disordered" evidence="10">
    <location>
        <begin position="90"/>
        <end position="170"/>
    </location>
</feature>
<comment type="subcellular location">
    <subcellularLocation>
        <location evidence="1">Cell inner membrane</location>
        <topology evidence="1">Single-pass membrane protein</topology>
        <orientation evidence="1">Periplasmic side</orientation>
    </subcellularLocation>
</comment>
<evidence type="ECO:0000256" key="8">
    <source>
        <dbReference type="ARBA" id="ARBA00022989"/>
    </source>
</evidence>
<sequence length="266" mass="28312">MEMSDLDLERKPSRRLWILAGLAALALHLGGGALAVAHLQADDPDDPLGAPAIEIGMEMMSPHLEATDLPPGPDTDASIASPAIAEQKAELKQTELPKDVPAETEDPDRVVTPNDSDKPKEDDTKIATVQTSASTESVAAEATATPSTEAIQEGPRSVAPAQGTGESAQRVRATWQKELIAHLDKHKRYPAERSQKNAQILVSFALDRMGHVLSASIVKGSGDPAFDQAALAMVRRSDPVPQPPPLVADEGLNFTLPVIFRVKNHG</sequence>
<feature type="compositionally biased region" description="Low complexity" evidence="10">
    <location>
        <begin position="127"/>
        <end position="150"/>
    </location>
</feature>
<evidence type="ECO:0000256" key="2">
    <source>
        <dbReference type="ARBA" id="ARBA00006555"/>
    </source>
</evidence>
<organism evidence="12 13">
    <name type="scientific">Bradyrhizobium erythrophlei</name>
    <dbReference type="NCBI Taxonomy" id="1437360"/>
    <lineage>
        <taxon>Bacteria</taxon>
        <taxon>Pseudomonadati</taxon>
        <taxon>Pseudomonadota</taxon>
        <taxon>Alphaproteobacteria</taxon>
        <taxon>Hyphomicrobiales</taxon>
        <taxon>Nitrobacteraceae</taxon>
        <taxon>Bradyrhizobium</taxon>
    </lineage>
</organism>
<dbReference type="SUPFAM" id="SSF74653">
    <property type="entry name" value="TolA/TonB C-terminal domain"/>
    <property type="match status" value="1"/>
</dbReference>
<keyword evidence="3" id="KW-0813">Transport</keyword>
<dbReference type="NCBIfam" id="TIGR01352">
    <property type="entry name" value="tonB_Cterm"/>
    <property type="match status" value="1"/>
</dbReference>
<keyword evidence="4" id="KW-1003">Cell membrane</keyword>
<gene>
    <name evidence="12" type="ORF">SAMN05443248_3139</name>
</gene>
<keyword evidence="6" id="KW-0812">Transmembrane</keyword>
<evidence type="ECO:0000256" key="4">
    <source>
        <dbReference type="ARBA" id="ARBA00022475"/>
    </source>
</evidence>
<feature type="compositionally biased region" description="Basic and acidic residues" evidence="10">
    <location>
        <begin position="90"/>
        <end position="101"/>
    </location>
</feature>
<dbReference type="Proteomes" id="UP000189796">
    <property type="component" value="Chromosome I"/>
</dbReference>
<evidence type="ECO:0000256" key="9">
    <source>
        <dbReference type="ARBA" id="ARBA00023136"/>
    </source>
</evidence>
<dbReference type="PROSITE" id="PS52015">
    <property type="entry name" value="TONB_CTD"/>
    <property type="match status" value="1"/>
</dbReference>
<dbReference type="PANTHER" id="PTHR33446">
    <property type="entry name" value="PROTEIN TONB-RELATED"/>
    <property type="match status" value="1"/>
</dbReference>
<dbReference type="PANTHER" id="PTHR33446:SF2">
    <property type="entry name" value="PROTEIN TONB"/>
    <property type="match status" value="1"/>
</dbReference>
<name>A0A1M5NWJ7_9BRAD</name>
<dbReference type="InterPro" id="IPR006260">
    <property type="entry name" value="TonB/TolA_C"/>
</dbReference>
<reference evidence="12 13" key="1">
    <citation type="submission" date="2016-11" db="EMBL/GenBank/DDBJ databases">
        <authorList>
            <person name="Jaros S."/>
            <person name="Januszkiewicz K."/>
            <person name="Wedrychowicz H."/>
        </authorList>
    </citation>
    <scope>NUCLEOTIDE SEQUENCE [LARGE SCALE GENOMIC DNA]</scope>
    <source>
        <strain evidence="12 13">GAS138</strain>
    </source>
</reference>
<dbReference type="GO" id="GO:0098797">
    <property type="term" value="C:plasma membrane protein complex"/>
    <property type="evidence" value="ECO:0007669"/>
    <property type="project" value="TreeGrafter"/>
</dbReference>
<dbReference type="InterPro" id="IPR051045">
    <property type="entry name" value="TonB-dependent_transducer"/>
</dbReference>
<accession>A0A1M5NWJ7</accession>
<keyword evidence="7" id="KW-0653">Protein transport</keyword>
<dbReference type="GO" id="GO:0015031">
    <property type="term" value="P:protein transport"/>
    <property type="evidence" value="ECO:0007669"/>
    <property type="project" value="UniProtKB-KW"/>
</dbReference>